<dbReference type="Gene3D" id="1.20.58.390">
    <property type="entry name" value="Neurotransmitter-gated ion-channel transmembrane domain"/>
    <property type="match status" value="1"/>
</dbReference>
<dbReference type="FunFam" id="2.70.170.10:FF:000045">
    <property type="entry name" value="Predicted protein"/>
    <property type="match status" value="1"/>
</dbReference>
<evidence type="ECO:0000256" key="3">
    <source>
        <dbReference type="ARBA" id="ARBA00022692"/>
    </source>
</evidence>
<dbReference type="InterPro" id="IPR006028">
    <property type="entry name" value="GABAA/Glycine_rcpt"/>
</dbReference>
<dbReference type="InterPro" id="IPR038050">
    <property type="entry name" value="Neuro_actylchol_rec"/>
</dbReference>
<evidence type="ECO:0000256" key="12">
    <source>
        <dbReference type="ARBA" id="ARBA00023214"/>
    </source>
</evidence>
<keyword evidence="1 16" id="KW-0813">Transport</keyword>
<keyword evidence="9" id="KW-1015">Disulfide bond</keyword>
<evidence type="ECO:0000313" key="19">
    <source>
        <dbReference type="EMBL" id="KAK6177004.1"/>
    </source>
</evidence>
<dbReference type="InterPro" id="IPR018000">
    <property type="entry name" value="Neurotransmitter_ion_chnl_CS"/>
</dbReference>
<evidence type="ECO:0000256" key="16">
    <source>
        <dbReference type="RuleBase" id="RU000687"/>
    </source>
</evidence>
<evidence type="ECO:0000256" key="9">
    <source>
        <dbReference type="ARBA" id="ARBA00023157"/>
    </source>
</evidence>
<dbReference type="InterPro" id="IPR006202">
    <property type="entry name" value="Neur_chan_lig-bd"/>
</dbReference>
<keyword evidence="4" id="KW-0732">Signal</keyword>
<evidence type="ECO:0000256" key="4">
    <source>
        <dbReference type="ARBA" id="ARBA00022729"/>
    </source>
</evidence>
<comment type="caution">
    <text evidence="19">The sequence shown here is derived from an EMBL/GenBank/DDBJ whole genome shotgun (WGS) entry which is preliminary data.</text>
</comment>
<dbReference type="InterPro" id="IPR006029">
    <property type="entry name" value="Neurotrans-gated_channel_TM"/>
</dbReference>
<dbReference type="InterPro" id="IPR036734">
    <property type="entry name" value="Neur_chan_lig-bd_sf"/>
</dbReference>
<feature type="transmembrane region" description="Helical" evidence="16">
    <location>
        <begin position="333"/>
        <end position="352"/>
    </location>
</feature>
<dbReference type="Pfam" id="PF02932">
    <property type="entry name" value="Neur_chan_memb"/>
    <property type="match status" value="1"/>
</dbReference>
<evidence type="ECO:0000313" key="20">
    <source>
        <dbReference type="Proteomes" id="UP001347796"/>
    </source>
</evidence>
<proteinExistence type="inferred from homology"/>
<evidence type="ECO:0000256" key="2">
    <source>
        <dbReference type="ARBA" id="ARBA00022475"/>
    </source>
</evidence>
<evidence type="ECO:0000256" key="13">
    <source>
        <dbReference type="ARBA" id="ARBA00023257"/>
    </source>
</evidence>
<keyword evidence="7 16" id="KW-0406">Ion transport</keyword>
<keyword evidence="2" id="KW-1003">Cell membrane</keyword>
<dbReference type="SUPFAM" id="SSF90112">
    <property type="entry name" value="Neurotransmitter-gated ion-channel transmembrane pore"/>
    <property type="match status" value="1"/>
</dbReference>
<sequence length="355" mass="40326">MRPDTDTGNATQVQVDLVLNSIGPVNDMDMEISASVYLRQQWRDTRLAHNVFNRSIVISYKHLDELWVPDLFFPQSKTERRHVLTTPNILIRLETDGSILYSQRLSVTLQCFMELQNFPLDHQKCAIEMESYSYSTDQLYFIWSLDRGSLNVQDNAFIPDFTILGVTSSDCTATYATGSFTCLKAEVTLKREIGFYITQTYIPSILIVILSWASFWIDHEAVPARISVGLLTVLTITTQSSGARSQLPRVPYIKSIDVWMAVCLVFVFGAYMEYAVVTVLSRRHRKAAEKTSKSEVSLNDVVINNGTSCTSCNSSSADAIPHPGRRVDKRSRIIFPLSFLIFNLVYWIYYIHGPK</sequence>
<evidence type="ECO:0000256" key="1">
    <source>
        <dbReference type="ARBA" id="ARBA00022448"/>
    </source>
</evidence>
<keyword evidence="6" id="KW-0770">Synapse</keyword>
<dbReference type="GO" id="GO:0005254">
    <property type="term" value="F:chloride channel activity"/>
    <property type="evidence" value="ECO:0007669"/>
    <property type="project" value="UniProtKB-KW"/>
</dbReference>
<evidence type="ECO:0000256" key="11">
    <source>
        <dbReference type="ARBA" id="ARBA00023180"/>
    </source>
</evidence>
<evidence type="ECO:0000256" key="14">
    <source>
        <dbReference type="ARBA" id="ARBA00023303"/>
    </source>
</evidence>
<dbReference type="PRINTS" id="PR00253">
    <property type="entry name" value="GABAARECEPTR"/>
</dbReference>
<protein>
    <submittedName>
        <fullName evidence="19">Uncharacterized protein</fullName>
    </submittedName>
</protein>
<keyword evidence="10" id="KW-0869">Chloride channel</keyword>
<dbReference type="PANTHER" id="PTHR18945">
    <property type="entry name" value="NEUROTRANSMITTER GATED ION CHANNEL"/>
    <property type="match status" value="1"/>
</dbReference>
<evidence type="ECO:0000259" key="17">
    <source>
        <dbReference type="Pfam" id="PF02931"/>
    </source>
</evidence>
<dbReference type="Gene3D" id="2.70.170.10">
    <property type="entry name" value="Neurotransmitter-gated ion-channel ligand-binding domain"/>
    <property type="match status" value="1"/>
</dbReference>
<dbReference type="EMBL" id="JAZGQO010000010">
    <property type="protein sequence ID" value="KAK6177004.1"/>
    <property type="molecule type" value="Genomic_DNA"/>
</dbReference>
<dbReference type="PROSITE" id="PS00236">
    <property type="entry name" value="NEUROTR_ION_CHANNEL"/>
    <property type="match status" value="1"/>
</dbReference>
<evidence type="ECO:0000256" key="10">
    <source>
        <dbReference type="ARBA" id="ARBA00023173"/>
    </source>
</evidence>
<gene>
    <name evidence="19" type="ORF">SNE40_015198</name>
</gene>
<dbReference type="InterPro" id="IPR036719">
    <property type="entry name" value="Neuro-gated_channel_TM_sf"/>
</dbReference>
<evidence type="ECO:0000256" key="15">
    <source>
        <dbReference type="ARBA" id="ARBA00034104"/>
    </source>
</evidence>
<dbReference type="FunFam" id="1.20.58.390:FF:000067">
    <property type="entry name" value="Glycine receptor subunit alpha-2"/>
    <property type="match status" value="1"/>
</dbReference>
<keyword evidence="8 16" id="KW-0472">Membrane</keyword>
<evidence type="ECO:0000256" key="6">
    <source>
        <dbReference type="ARBA" id="ARBA00023018"/>
    </source>
</evidence>
<dbReference type="InterPro" id="IPR006201">
    <property type="entry name" value="Neur_channel"/>
</dbReference>
<comment type="similarity">
    <text evidence="16">Belongs to the ligand-gated ion channel (TC 1.A.9) family.</text>
</comment>
<keyword evidence="20" id="KW-1185">Reference proteome</keyword>
<evidence type="ECO:0000256" key="8">
    <source>
        <dbReference type="ARBA" id="ARBA00023136"/>
    </source>
</evidence>
<comment type="subcellular location">
    <subcellularLocation>
        <location evidence="15">Postsynaptic cell membrane</location>
        <topology evidence="15">Multi-pass membrane protein</topology>
    </subcellularLocation>
</comment>
<dbReference type="Proteomes" id="UP001347796">
    <property type="component" value="Unassembled WGS sequence"/>
</dbReference>
<keyword evidence="14 16" id="KW-0407">Ion channel</keyword>
<keyword evidence="11" id="KW-0325">Glycoprotein</keyword>
<dbReference type="NCBIfam" id="TIGR00860">
    <property type="entry name" value="LIC"/>
    <property type="match status" value="1"/>
</dbReference>
<accession>A0AAN8JLP3</accession>
<keyword evidence="13" id="KW-0628">Postsynaptic cell membrane</keyword>
<keyword evidence="12" id="KW-0868">Chloride</keyword>
<comment type="caution">
    <text evidence="16">Lacks conserved residue(s) required for the propagation of feature annotation.</text>
</comment>
<evidence type="ECO:0000256" key="7">
    <source>
        <dbReference type="ARBA" id="ARBA00023065"/>
    </source>
</evidence>
<evidence type="ECO:0000259" key="18">
    <source>
        <dbReference type="Pfam" id="PF02932"/>
    </source>
</evidence>
<dbReference type="GO" id="GO:0004888">
    <property type="term" value="F:transmembrane signaling receptor activity"/>
    <property type="evidence" value="ECO:0007669"/>
    <property type="project" value="InterPro"/>
</dbReference>
<feature type="transmembrane region" description="Helical" evidence="16">
    <location>
        <begin position="258"/>
        <end position="280"/>
    </location>
</feature>
<dbReference type="SUPFAM" id="SSF63712">
    <property type="entry name" value="Nicotinic receptor ligand binding domain-like"/>
    <property type="match status" value="1"/>
</dbReference>
<dbReference type="PRINTS" id="PR00252">
    <property type="entry name" value="NRIONCHANNEL"/>
</dbReference>
<evidence type="ECO:0000256" key="5">
    <source>
        <dbReference type="ARBA" id="ARBA00022989"/>
    </source>
</evidence>
<dbReference type="GO" id="GO:0045211">
    <property type="term" value="C:postsynaptic membrane"/>
    <property type="evidence" value="ECO:0007669"/>
    <property type="project" value="UniProtKB-SubCell"/>
</dbReference>
<organism evidence="19 20">
    <name type="scientific">Patella caerulea</name>
    <name type="common">Rayed Mediterranean limpet</name>
    <dbReference type="NCBI Taxonomy" id="87958"/>
    <lineage>
        <taxon>Eukaryota</taxon>
        <taxon>Metazoa</taxon>
        <taxon>Spiralia</taxon>
        <taxon>Lophotrochozoa</taxon>
        <taxon>Mollusca</taxon>
        <taxon>Gastropoda</taxon>
        <taxon>Patellogastropoda</taxon>
        <taxon>Patelloidea</taxon>
        <taxon>Patellidae</taxon>
        <taxon>Patella</taxon>
    </lineage>
</organism>
<feature type="transmembrane region" description="Helical" evidence="16">
    <location>
        <begin position="193"/>
        <end position="217"/>
    </location>
</feature>
<dbReference type="AlphaFoldDB" id="A0AAN8JLP3"/>
<keyword evidence="5 16" id="KW-1133">Transmembrane helix</keyword>
<feature type="domain" description="Neurotransmitter-gated ion-channel transmembrane" evidence="18">
    <location>
        <begin position="200"/>
        <end position="293"/>
    </location>
</feature>
<dbReference type="GO" id="GO:0034707">
    <property type="term" value="C:chloride channel complex"/>
    <property type="evidence" value="ECO:0007669"/>
    <property type="project" value="UniProtKB-KW"/>
</dbReference>
<feature type="domain" description="Neurotransmitter-gated ion-channel ligand-binding" evidence="17">
    <location>
        <begin position="1"/>
        <end position="192"/>
    </location>
</feature>
<reference evidence="19 20" key="1">
    <citation type="submission" date="2024-01" db="EMBL/GenBank/DDBJ databases">
        <title>The genome of the rayed Mediterranean limpet Patella caerulea (Linnaeus, 1758).</title>
        <authorList>
            <person name="Anh-Thu Weber A."/>
            <person name="Halstead-Nussloch G."/>
        </authorList>
    </citation>
    <scope>NUCLEOTIDE SEQUENCE [LARGE SCALE GENOMIC DNA]</scope>
    <source>
        <strain evidence="19">AATW-2023a</strain>
        <tissue evidence="19">Whole specimen</tissue>
    </source>
</reference>
<dbReference type="CDD" id="cd19049">
    <property type="entry name" value="LGIC_TM_anion"/>
    <property type="match status" value="1"/>
</dbReference>
<name>A0AAN8JLP3_PATCE</name>
<keyword evidence="3 16" id="KW-0812">Transmembrane</keyword>
<dbReference type="Pfam" id="PF02931">
    <property type="entry name" value="Neur_chan_LBD"/>
    <property type="match status" value="1"/>
</dbReference>
<dbReference type="GO" id="GO:0005230">
    <property type="term" value="F:extracellular ligand-gated monoatomic ion channel activity"/>
    <property type="evidence" value="ECO:0007669"/>
    <property type="project" value="InterPro"/>
</dbReference>